<name>A0ABR4N9E2_9FUNG</name>
<reference evidence="2 3" key="1">
    <citation type="submission" date="2023-09" db="EMBL/GenBank/DDBJ databases">
        <title>Pangenome analysis of Batrachochytrium dendrobatidis and related Chytrids.</title>
        <authorList>
            <person name="Yacoub M.N."/>
            <person name="Stajich J.E."/>
            <person name="James T.Y."/>
        </authorList>
    </citation>
    <scope>NUCLEOTIDE SEQUENCE [LARGE SCALE GENOMIC DNA]</scope>
    <source>
        <strain evidence="2 3">JEL0888</strain>
    </source>
</reference>
<evidence type="ECO:0000256" key="1">
    <source>
        <dbReference type="SAM" id="Coils"/>
    </source>
</evidence>
<evidence type="ECO:0000313" key="3">
    <source>
        <dbReference type="Proteomes" id="UP001527925"/>
    </source>
</evidence>
<comment type="caution">
    <text evidence="2">The sequence shown here is derived from an EMBL/GenBank/DDBJ whole genome shotgun (WGS) entry which is preliminary data.</text>
</comment>
<organism evidence="2 3">
    <name type="scientific">Polyrhizophydium stewartii</name>
    <dbReference type="NCBI Taxonomy" id="2732419"/>
    <lineage>
        <taxon>Eukaryota</taxon>
        <taxon>Fungi</taxon>
        <taxon>Fungi incertae sedis</taxon>
        <taxon>Chytridiomycota</taxon>
        <taxon>Chytridiomycota incertae sedis</taxon>
        <taxon>Chytridiomycetes</taxon>
        <taxon>Rhizophydiales</taxon>
        <taxon>Rhizophydiales incertae sedis</taxon>
        <taxon>Polyrhizophydium</taxon>
    </lineage>
</organism>
<sequence>MGRVAVALAATEARQQARRLRAVEAERAAVQRSYDDAVAALRAERAQHARVCEAHRRQVRELEKQLREMAAERRTQWEETCLLRERLAVLERSAHAAGGQDTAAQWEAAVTKARDATVEQLNAENAEWVPSAMGLIAQVAPLTSREQADAERAG</sequence>
<dbReference type="Proteomes" id="UP001527925">
    <property type="component" value="Unassembled WGS sequence"/>
</dbReference>
<dbReference type="EMBL" id="JADGIZ020000018">
    <property type="protein sequence ID" value="KAL2916134.1"/>
    <property type="molecule type" value="Genomic_DNA"/>
</dbReference>
<protein>
    <submittedName>
        <fullName evidence="2">Uncharacterized protein</fullName>
    </submittedName>
</protein>
<accession>A0ABR4N9E2</accession>
<proteinExistence type="predicted"/>
<keyword evidence="1" id="KW-0175">Coiled coil</keyword>
<gene>
    <name evidence="2" type="ORF">HK105_204225</name>
</gene>
<evidence type="ECO:0000313" key="2">
    <source>
        <dbReference type="EMBL" id="KAL2916134.1"/>
    </source>
</evidence>
<keyword evidence="3" id="KW-1185">Reference proteome</keyword>
<feature type="coiled-coil region" evidence="1">
    <location>
        <begin position="45"/>
        <end position="72"/>
    </location>
</feature>